<evidence type="ECO:0000313" key="1">
    <source>
        <dbReference type="EMBL" id="AGF89510.1"/>
    </source>
</evidence>
<proteinExistence type="predicted"/>
<dbReference type="Proteomes" id="UP000232857">
    <property type="component" value="Genome"/>
</dbReference>
<reference evidence="1 2" key="1">
    <citation type="journal article" date="2013" name="BMC Genomics">
        <title>Genomic characterization provides new insight into Salmonella phage diversity.</title>
        <authorList>
            <person name="Moreno Switt A.I."/>
            <person name="Orsi R.H."/>
            <person name="den Bakker H.C."/>
            <person name="Vongkamjan K."/>
            <person name="Altier C."/>
            <person name="Wiedmann M."/>
        </authorList>
    </citation>
    <scope>NUCLEOTIDE SEQUENCE [LARGE SCALE GENOMIC DNA]</scope>
</reference>
<dbReference type="EMBL" id="KC139649">
    <property type="protein sequence ID" value="AGF89510.1"/>
    <property type="molecule type" value="Genomic_DNA"/>
</dbReference>
<gene>
    <name evidence="1" type="ORF">SP069_00055</name>
</gene>
<organism evidence="1 2">
    <name type="scientific">Salmonella phage SP069</name>
    <dbReference type="NCBI Taxonomy" id="1173760"/>
    <lineage>
        <taxon>Viruses</taxon>
        <taxon>Duplodnaviria</taxon>
        <taxon>Heunggongvirae</taxon>
        <taxon>Uroviricota</taxon>
        <taxon>Caudoviricetes</taxon>
        <taxon>Nonanavirus</taxon>
        <taxon>Nonanavirus SP069</taxon>
    </lineage>
</organism>
<accession>S4TVX5</accession>
<evidence type="ECO:0000313" key="2">
    <source>
        <dbReference type="Proteomes" id="UP000232857"/>
    </source>
</evidence>
<sequence>MAQVKCIKDNEGYWTEGEVYHAESAPGGFLNVGDDDDKNAEWSLMPVSYDDNDKAIYQLTGLDAQFIDV</sequence>
<keyword evidence="2" id="KW-1185">Reference proteome</keyword>
<protein>
    <submittedName>
        <fullName evidence="1">Uncharacterized protein</fullName>
    </submittedName>
</protein>
<name>S4TVX5_9CAUD</name>